<comment type="similarity">
    <text evidence="2">Belongs to the ARMET family.</text>
</comment>
<dbReference type="PANTHER" id="PTHR12990:SF5">
    <property type="entry name" value="MESENCEPHALIC ASTROCYTE-DERIVED NEUROTROPHIC FACTOR HOMOLOG"/>
    <property type="match status" value="1"/>
</dbReference>
<gene>
    <name evidence="10" type="ORF">Ciccas_007031</name>
</gene>
<dbReference type="InterPro" id="IPR045333">
    <property type="entry name" value="ARMET-like"/>
</dbReference>
<organism evidence="10 11">
    <name type="scientific">Cichlidogyrus casuarinus</name>
    <dbReference type="NCBI Taxonomy" id="1844966"/>
    <lineage>
        <taxon>Eukaryota</taxon>
        <taxon>Metazoa</taxon>
        <taxon>Spiralia</taxon>
        <taxon>Lophotrochozoa</taxon>
        <taxon>Platyhelminthes</taxon>
        <taxon>Monogenea</taxon>
        <taxon>Monopisthocotylea</taxon>
        <taxon>Dactylogyridea</taxon>
        <taxon>Ancyrocephalidae</taxon>
        <taxon>Cichlidogyrus</taxon>
    </lineage>
</organism>
<proteinExistence type="inferred from homology"/>
<accession>A0ABD2Q5B8</accession>
<sequence length="149" mass="17096">MLTKFNNQLDSQSRKDANSIGNSFKEFCKTTKGKDNSLCYYIGGLETSATNIINEMTRPLSFNMPIEKVCEKLKKMDGQICELKYEKIIDLKTANLKKLKVKDLKKVLEAWGESCNGCTEKNEFISLVRDKMKIYDPEAYAIHAKHEEL</sequence>
<evidence type="ECO:0000259" key="8">
    <source>
        <dbReference type="Pfam" id="PF10208"/>
    </source>
</evidence>
<comment type="caution">
    <text evidence="10">The sequence shown here is derived from an EMBL/GenBank/DDBJ whole genome shotgun (WGS) entry which is preliminary data.</text>
</comment>
<dbReference type="PANTHER" id="PTHR12990">
    <property type="entry name" value="ARMET-LIKE PROTEIN"/>
    <property type="match status" value="1"/>
</dbReference>
<protein>
    <recommendedName>
        <fullName evidence="3">Mesencephalic astrocyte-derived neurotrophic factor homolog</fullName>
    </recommendedName>
    <alternativeName>
        <fullName evidence="7">MANF/CDNF-like protein</fullName>
    </alternativeName>
</protein>
<dbReference type="GO" id="GO:0005576">
    <property type="term" value="C:extracellular region"/>
    <property type="evidence" value="ECO:0007669"/>
    <property type="project" value="UniProtKB-SubCell"/>
</dbReference>
<dbReference type="SUPFAM" id="SSF68906">
    <property type="entry name" value="SAP domain"/>
    <property type="match status" value="1"/>
</dbReference>
<dbReference type="Pfam" id="PF10208">
    <property type="entry name" value="ARMET_C"/>
    <property type="match status" value="1"/>
</dbReference>
<evidence type="ECO:0000256" key="6">
    <source>
        <dbReference type="ARBA" id="ARBA00023157"/>
    </source>
</evidence>
<evidence type="ECO:0000256" key="7">
    <source>
        <dbReference type="ARBA" id="ARBA00032923"/>
    </source>
</evidence>
<dbReference type="InterPro" id="IPR036361">
    <property type="entry name" value="SAP_dom_sf"/>
</dbReference>
<dbReference type="InterPro" id="IPR045332">
    <property type="entry name" value="ARMET_N"/>
</dbReference>
<dbReference type="InterPro" id="IPR019345">
    <property type="entry name" value="ARMET_C"/>
</dbReference>
<feature type="domain" description="ARMET C-terminal" evidence="8">
    <location>
        <begin position="93"/>
        <end position="133"/>
    </location>
</feature>
<keyword evidence="6" id="KW-1015">Disulfide bond</keyword>
<evidence type="ECO:0000256" key="5">
    <source>
        <dbReference type="ARBA" id="ARBA00022729"/>
    </source>
</evidence>
<dbReference type="AlphaFoldDB" id="A0ABD2Q5B8"/>
<dbReference type="Gene3D" id="1.10.720.30">
    <property type="entry name" value="SAP domain"/>
    <property type="match status" value="1"/>
</dbReference>
<dbReference type="Proteomes" id="UP001626550">
    <property type="component" value="Unassembled WGS sequence"/>
</dbReference>
<evidence type="ECO:0000313" key="11">
    <source>
        <dbReference type="Proteomes" id="UP001626550"/>
    </source>
</evidence>
<feature type="domain" description="ARMET N-terminal" evidence="9">
    <location>
        <begin position="2"/>
        <end position="89"/>
    </location>
</feature>
<evidence type="ECO:0000256" key="3">
    <source>
        <dbReference type="ARBA" id="ARBA00014267"/>
    </source>
</evidence>
<evidence type="ECO:0000256" key="4">
    <source>
        <dbReference type="ARBA" id="ARBA00022525"/>
    </source>
</evidence>
<dbReference type="Gene3D" id="1.10.225.10">
    <property type="entry name" value="Saposin-like"/>
    <property type="match status" value="1"/>
</dbReference>
<name>A0ABD2Q5B8_9PLAT</name>
<keyword evidence="5" id="KW-0732">Signal</keyword>
<reference evidence="10 11" key="1">
    <citation type="submission" date="2024-11" db="EMBL/GenBank/DDBJ databases">
        <title>Adaptive evolution of stress response genes in parasites aligns with host niche diversity.</title>
        <authorList>
            <person name="Hahn C."/>
            <person name="Resl P."/>
        </authorList>
    </citation>
    <scope>NUCLEOTIDE SEQUENCE [LARGE SCALE GENOMIC DNA]</scope>
    <source>
        <strain evidence="10">EGGRZ-B1_66</strain>
        <tissue evidence="10">Body</tissue>
    </source>
</reference>
<evidence type="ECO:0000256" key="2">
    <source>
        <dbReference type="ARBA" id="ARBA00005617"/>
    </source>
</evidence>
<evidence type="ECO:0000259" key="9">
    <source>
        <dbReference type="Pfam" id="PF20145"/>
    </source>
</evidence>
<dbReference type="FunFam" id="1.10.225.10:FF:000003">
    <property type="entry name" value="Mesencephalic astrocyte-derived neurotrophic factor"/>
    <property type="match status" value="1"/>
</dbReference>
<dbReference type="EMBL" id="JBJKFK010001023">
    <property type="protein sequence ID" value="KAL3314352.1"/>
    <property type="molecule type" value="Genomic_DNA"/>
</dbReference>
<evidence type="ECO:0000313" key="10">
    <source>
        <dbReference type="EMBL" id="KAL3314352.1"/>
    </source>
</evidence>
<evidence type="ECO:0000256" key="1">
    <source>
        <dbReference type="ARBA" id="ARBA00004613"/>
    </source>
</evidence>
<comment type="subcellular location">
    <subcellularLocation>
        <location evidence="1">Secreted</location>
    </subcellularLocation>
</comment>
<dbReference type="Pfam" id="PF20145">
    <property type="entry name" value="ARMET_N"/>
    <property type="match status" value="1"/>
</dbReference>
<keyword evidence="11" id="KW-1185">Reference proteome</keyword>
<keyword evidence="4" id="KW-0964">Secreted</keyword>